<name>A0ABW6RQZ3_9NOCA</name>
<reference evidence="2 3" key="1">
    <citation type="submission" date="2024-10" db="EMBL/GenBank/DDBJ databases">
        <title>The Natural Products Discovery Center: Release of the First 8490 Sequenced Strains for Exploring Actinobacteria Biosynthetic Diversity.</title>
        <authorList>
            <person name="Kalkreuter E."/>
            <person name="Kautsar S.A."/>
            <person name="Yang D."/>
            <person name="Bader C.D."/>
            <person name="Teijaro C.N."/>
            <person name="Fluegel L."/>
            <person name="Davis C.M."/>
            <person name="Simpson J.R."/>
            <person name="Lauterbach L."/>
            <person name="Steele A.D."/>
            <person name="Gui C."/>
            <person name="Meng S."/>
            <person name="Li G."/>
            <person name="Viehrig K."/>
            <person name="Ye F."/>
            <person name="Su P."/>
            <person name="Kiefer A.F."/>
            <person name="Nichols A."/>
            <person name="Cepeda A.J."/>
            <person name="Yan W."/>
            <person name="Fan B."/>
            <person name="Jiang Y."/>
            <person name="Adhikari A."/>
            <person name="Zheng C.-J."/>
            <person name="Schuster L."/>
            <person name="Cowan T.M."/>
            <person name="Smanski M.J."/>
            <person name="Chevrette M.G."/>
            <person name="De Carvalho L.P.S."/>
            <person name="Shen B."/>
        </authorList>
    </citation>
    <scope>NUCLEOTIDE SEQUENCE [LARGE SCALE GENOMIC DNA]</scope>
    <source>
        <strain evidence="2 3">NPDC002593</strain>
    </source>
</reference>
<keyword evidence="1" id="KW-0732">Signal</keyword>
<dbReference type="SUPFAM" id="SSF56959">
    <property type="entry name" value="Leukocidin-like"/>
    <property type="match status" value="1"/>
</dbReference>
<dbReference type="RefSeq" id="WP_040827725.1">
    <property type="nucleotide sequence ID" value="NZ_JBIAQY010000001.1"/>
</dbReference>
<evidence type="ECO:0000313" key="2">
    <source>
        <dbReference type="EMBL" id="MFF3566425.1"/>
    </source>
</evidence>
<gene>
    <name evidence="2" type="ORF">ACFYXQ_01430</name>
</gene>
<accession>A0ABW6RQZ3</accession>
<dbReference type="Gene3D" id="2.60.40.1650">
    <property type="entry name" value="Porin MspA (Ig-like beta-sandwich domain)"/>
    <property type="match status" value="2"/>
</dbReference>
<dbReference type="InterPro" id="IPR015286">
    <property type="entry name" value="Porin_fam_mycobact-type"/>
</dbReference>
<dbReference type="Proteomes" id="UP001601992">
    <property type="component" value="Unassembled WGS sequence"/>
</dbReference>
<keyword evidence="3" id="KW-1185">Reference proteome</keyword>
<sequence>MRAGFLMSVAVVSAALSIGVPTARAEMLRLPSHEQSVTMPDGWKLTVGHEQESANRVAPLNSIGSTREVFVTNQSYGFLSGKGTKLKDVVLETGYHLGCAVNLTSVTAGVTFSAGFEPGITISPTTTIGTAAILSPSAVLNLGPSASIGPSFSVNLAPGQVVDLPLGKKHLEGPKAYVTNRDVHVKIDGCVGPAAIRAYTVVAAESSEANDSVAVYGDPIAL</sequence>
<dbReference type="EMBL" id="JBIAQY010000001">
    <property type="protein sequence ID" value="MFF3566425.1"/>
    <property type="molecule type" value="Genomic_DNA"/>
</dbReference>
<proteinExistence type="predicted"/>
<evidence type="ECO:0000313" key="3">
    <source>
        <dbReference type="Proteomes" id="UP001601992"/>
    </source>
</evidence>
<dbReference type="InterPro" id="IPR036435">
    <property type="entry name" value="Leukocidin/porin_MspA_sf"/>
</dbReference>
<comment type="caution">
    <text evidence="2">The sequence shown here is derived from an EMBL/GenBank/DDBJ whole genome shotgun (WGS) entry which is preliminary data.</text>
</comment>
<dbReference type="Pfam" id="PF09203">
    <property type="entry name" value="MspA"/>
    <property type="match status" value="1"/>
</dbReference>
<protein>
    <submittedName>
        <fullName evidence="2">MspA family porin</fullName>
    </submittedName>
</protein>
<organism evidence="2 3">
    <name type="scientific">Nocardia jiangxiensis</name>
    <dbReference type="NCBI Taxonomy" id="282685"/>
    <lineage>
        <taxon>Bacteria</taxon>
        <taxon>Bacillati</taxon>
        <taxon>Actinomycetota</taxon>
        <taxon>Actinomycetes</taxon>
        <taxon>Mycobacteriales</taxon>
        <taxon>Nocardiaceae</taxon>
        <taxon>Nocardia</taxon>
    </lineage>
</organism>
<evidence type="ECO:0000256" key="1">
    <source>
        <dbReference type="ARBA" id="ARBA00022729"/>
    </source>
</evidence>